<dbReference type="RefSeq" id="WP_184175583.1">
    <property type="nucleotide sequence ID" value="NZ_JACHGF010000005.1"/>
</dbReference>
<dbReference type="Proteomes" id="UP000557307">
    <property type="component" value="Unassembled WGS sequence"/>
</dbReference>
<dbReference type="GO" id="GO:0004497">
    <property type="term" value="F:monooxygenase activity"/>
    <property type="evidence" value="ECO:0007669"/>
    <property type="project" value="UniProtKB-KW"/>
</dbReference>
<dbReference type="InterPro" id="IPR002938">
    <property type="entry name" value="FAD-bd"/>
</dbReference>
<evidence type="ECO:0000313" key="5">
    <source>
        <dbReference type="Proteomes" id="UP000557307"/>
    </source>
</evidence>
<name>A0A840TMG7_9BACT</name>
<dbReference type="PRINTS" id="PR00420">
    <property type="entry name" value="RNGMNOXGNASE"/>
</dbReference>
<keyword evidence="5" id="KW-1185">Reference proteome</keyword>
<dbReference type="PANTHER" id="PTHR13789:SF309">
    <property type="entry name" value="PUTATIVE (AFU_ORTHOLOGUE AFUA_6G14510)-RELATED"/>
    <property type="match status" value="1"/>
</dbReference>
<proteinExistence type="predicted"/>
<evidence type="ECO:0000256" key="1">
    <source>
        <dbReference type="ARBA" id="ARBA00023002"/>
    </source>
</evidence>
<protein>
    <submittedName>
        <fullName evidence="4">2-polyprenyl-6-methoxyphenol hydroxylase-like FAD-dependent oxidoreductase</fullName>
    </submittedName>
</protein>
<gene>
    <name evidence="4" type="ORF">HNQ92_003603</name>
</gene>
<sequence length="377" mass="41531">MKKIVIVGGGIGGLTLAIALKKAGFTCEVYERSPEFREVGAAVSLWPNALRVFRELGILEAVLEKCGEIKEAYIKTAAGKVLTRSRPAYDLPAVCIHRADLLSVLLQQVPADWLHPGHELHEFAWNENGTVTATFSNGKEVLGDLLVGADGINSRVRQKIIGDGKPIYRGYTIWRGIAEVPLDQGYASETLGRGNRVGIVPIREGQFGWWATANEPFGQVDEPEGTLVKLKRIFGQWHDPIPRLFDHSPHIIKTNLGDRIPVRGWSKGNVVLIGDAAHPTTPNLGQGACMAIEGVLLLSHCLVEYGISEKALKVYEEKHYPRAQEIVKNSLLLGQIGQWQHPVLAGIRNLFFTIQPEAASLKVLDRYFGYDVTKVPV</sequence>
<dbReference type="GO" id="GO:0071949">
    <property type="term" value="F:FAD binding"/>
    <property type="evidence" value="ECO:0007669"/>
    <property type="project" value="InterPro"/>
</dbReference>
<evidence type="ECO:0000259" key="3">
    <source>
        <dbReference type="Pfam" id="PF01494"/>
    </source>
</evidence>
<keyword evidence="2" id="KW-0503">Monooxygenase</keyword>
<comment type="caution">
    <text evidence="4">The sequence shown here is derived from an EMBL/GenBank/DDBJ whole genome shotgun (WGS) entry which is preliminary data.</text>
</comment>
<feature type="domain" description="FAD-binding" evidence="3">
    <location>
        <begin position="3"/>
        <end position="330"/>
    </location>
</feature>
<reference evidence="4 5" key="1">
    <citation type="submission" date="2020-08" db="EMBL/GenBank/DDBJ databases">
        <title>Genomic Encyclopedia of Type Strains, Phase IV (KMG-IV): sequencing the most valuable type-strain genomes for metagenomic binning, comparative biology and taxonomic classification.</title>
        <authorList>
            <person name="Goeker M."/>
        </authorList>
    </citation>
    <scope>NUCLEOTIDE SEQUENCE [LARGE SCALE GENOMIC DNA]</scope>
    <source>
        <strain evidence="4 5">DSM 105074</strain>
    </source>
</reference>
<dbReference type="InterPro" id="IPR050493">
    <property type="entry name" value="FAD-dep_Monooxygenase_BioMet"/>
</dbReference>
<dbReference type="InterPro" id="IPR036188">
    <property type="entry name" value="FAD/NAD-bd_sf"/>
</dbReference>
<evidence type="ECO:0000313" key="4">
    <source>
        <dbReference type="EMBL" id="MBB5285446.1"/>
    </source>
</evidence>
<dbReference type="PANTHER" id="PTHR13789">
    <property type="entry name" value="MONOOXYGENASE"/>
    <property type="match status" value="1"/>
</dbReference>
<accession>A0A840TMG7</accession>
<evidence type="ECO:0000256" key="2">
    <source>
        <dbReference type="ARBA" id="ARBA00023033"/>
    </source>
</evidence>
<dbReference type="AlphaFoldDB" id="A0A840TMG7"/>
<organism evidence="4 5">
    <name type="scientific">Rhabdobacter roseus</name>
    <dbReference type="NCBI Taxonomy" id="1655419"/>
    <lineage>
        <taxon>Bacteria</taxon>
        <taxon>Pseudomonadati</taxon>
        <taxon>Bacteroidota</taxon>
        <taxon>Cytophagia</taxon>
        <taxon>Cytophagales</taxon>
        <taxon>Cytophagaceae</taxon>
        <taxon>Rhabdobacter</taxon>
    </lineage>
</organism>
<dbReference type="Gene3D" id="3.50.50.60">
    <property type="entry name" value="FAD/NAD(P)-binding domain"/>
    <property type="match status" value="1"/>
</dbReference>
<dbReference type="EMBL" id="JACHGF010000005">
    <property type="protein sequence ID" value="MBB5285446.1"/>
    <property type="molecule type" value="Genomic_DNA"/>
</dbReference>
<keyword evidence="1" id="KW-0560">Oxidoreductase</keyword>
<dbReference type="SUPFAM" id="SSF51905">
    <property type="entry name" value="FAD/NAD(P)-binding domain"/>
    <property type="match status" value="1"/>
</dbReference>
<dbReference type="Pfam" id="PF01494">
    <property type="entry name" value="FAD_binding_3"/>
    <property type="match status" value="1"/>
</dbReference>